<evidence type="ECO:0000313" key="2">
    <source>
        <dbReference type="EMBL" id="MPC08676.1"/>
    </source>
</evidence>
<evidence type="ECO:0000313" key="3">
    <source>
        <dbReference type="Proteomes" id="UP000324222"/>
    </source>
</evidence>
<dbReference type="AlphaFoldDB" id="A0A5B7CK02"/>
<protein>
    <submittedName>
        <fullName evidence="2">Uncharacterized protein</fullName>
    </submittedName>
</protein>
<feature type="region of interest" description="Disordered" evidence="1">
    <location>
        <begin position="129"/>
        <end position="157"/>
    </location>
</feature>
<feature type="compositionally biased region" description="Basic and acidic residues" evidence="1">
    <location>
        <begin position="148"/>
        <end position="157"/>
    </location>
</feature>
<dbReference type="EMBL" id="VSRR010000040">
    <property type="protein sequence ID" value="MPC08676.1"/>
    <property type="molecule type" value="Genomic_DNA"/>
</dbReference>
<reference evidence="2 3" key="1">
    <citation type="submission" date="2019-05" db="EMBL/GenBank/DDBJ databases">
        <title>Another draft genome of Portunus trituberculatus and its Hox gene families provides insights of decapod evolution.</title>
        <authorList>
            <person name="Jeong J.-H."/>
            <person name="Song I."/>
            <person name="Kim S."/>
            <person name="Choi T."/>
            <person name="Kim D."/>
            <person name="Ryu S."/>
            <person name="Kim W."/>
        </authorList>
    </citation>
    <scope>NUCLEOTIDE SEQUENCE [LARGE SCALE GENOMIC DNA]</scope>
    <source>
        <tissue evidence="2">Muscle</tissue>
    </source>
</reference>
<name>A0A5B7CK02_PORTR</name>
<proteinExistence type="predicted"/>
<organism evidence="2 3">
    <name type="scientific">Portunus trituberculatus</name>
    <name type="common">Swimming crab</name>
    <name type="synonym">Neptunus trituberculatus</name>
    <dbReference type="NCBI Taxonomy" id="210409"/>
    <lineage>
        <taxon>Eukaryota</taxon>
        <taxon>Metazoa</taxon>
        <taxon>Ecdysozoa</taxon>
        <taxon>Arthropoda</taxon>
        <taxon>Crustacea</taxon>
        <taxon>Multicrustacea</taxon>
        <taxon>Malacostraca</taxon>
        <taxon>Eumalacostraca</taxon>
        <taxon>Eucarida</taxon>
        <taxon>Decapoda</taxon>
        <taxon>Pleocyemata</taxon>
        <taxon>Brachyura</taxon>
        <taxon>Eubrachyura</taxon>
        <taxon>Portunoidea</taxon>
        <taxon>Portunidae</taxon>
        <taxon>Portuninae</taxon>
        <taxon>Portunus</taxon>
    </lineage>
</organism>
<comment type="caution">
    <text evidence="2">The sequence shown here is derived from an EMBL/GenBank/DDBJ whole genome shotgun (WGS) entry which is preliminary data.</text>
</comment>
<keyword evidence="3" id="KW-1185">Reference proteome</keyword>
<gene>
    <name evidence="2" type="ORF">E2C01_001269</name>
</gene>
<accession>A0A5B7CK02</accession>
<dbReference type="Proteomes" id="UP000324222">
    <property type="component" value="Unassembled WGS sequence"/>
</dbReference>
<feature type="compositionally biased region" description="Polar residues" evidence="1">
    <location>
        <begin position="137"/>
        <end position="147"/>
    </location>
</feature>
<evidence type="ECO:0000256" key="1">
    <source>
        <dbReference type="SAM" id="MobiDB-lite"/>
    </source>
</evidence>
<sequence length="157" mass="16951">MTRCAQHPSRVAASRNGDVKRLASPIMLTFHLAWLETLDAGRYGADAQLEYVNLVMVAGQVCLAVLYLGQTGAGQGGPESPPRHLHQVNPFSGCLWKGVPMAPPTCRASQSSVRFKPVKNAGGLDLQERDALIGCSPTPSRTRQSSMTEERARRPLA</sequence>